<sequence>MTGSARTDCVVDARSDEVAVWHVHTGFDTGMPRLTGAWVLPVREAEKIDLLVSGRRVLATAAGEKALHRLGVRVAAHIDPDATVRGFEALCQELQAVYDGLEKRPKPVAPSWPALPGPIDMGDLGCEPALTMARWLERIAIVWDEIEGERTARKYMPYGRERRPVAIALRQAA</sequence>
<dbReference type="EMBL" id="JBHLZU010000036">
    <property type="protein sequence ID" value="MFB9909487.1"/>
    <property type="molecule type" value="Genomic_DNA"/>
</dbReference>
<dbReference type="Proteomes" id="UP001589693">
    <property type="component" value="Unassembled WGS sequence"/>
</dbReference>
<gene>
    <name evidence="1" type="ORF">ACFFQA_36600</name>
</gene>
<keyword evidence="2" id="KW-1185">Reference proteome</keyword>
<name>A0ABV6A8H6_9PSEU</name>
<proteinExistence type="predicted"/>
<evidence type="ECO:0000313" key="2">
    <source>
        <dbReference type="Proteomes" id="UP001589693"/>
    </source>
</evidence>
<comment type="caution">
    <text evidence="1">The sequence shown here is derived from an EMBL/GenBank/DDBJ whole genome shotgun (WGS) entry which is preliminary data.</text>
</comment>
<protein>
    <submittedName>
        <fullName evidence="1">Uncharacterized protein</fullName>
    </submittedName>
</protein>
<evidence type="ECO:0000313" key="1">
    <source>
        <dbReference type="EMBL" id="MFB9909487.1"/>
    </source>
</evidence>
<organism evidence="1 2">
    <name type="scientific">Allokutzneria oryzae</name>
    <dbReference type="NCBI Taxonomy" id="1378989"/>
    <lineage>
        <taxon>Bacteria</taxon>
        <taxon>Bacillati</taxon>
        <taxon>Actinomycetota</taxon>
        <taxon>Actinomycetes</taxon>
        <taxon>Pseudonocardiales</taxon>
        <taxon>Pseudonocardiaceae</taxon>
        <taxon>Allokutzneria</taxon>
    </lineage>
</organism>
<dbReference type="RefSeq" id="WP_377862400.1">
    <property type="nucleotide sequence ID" value="NZ_JBHLZU010000036.1"/>
</dbReference>
<accession>A0ABV6A8H6</accession>
<reference evidence="1 2" key="1">
    <citation type="submission" date="2024-09" db="EMBL/GenBank/DDBJ databases">
        <authorList>
            <person name="Sun Q."/>
            <person name="Mori K."/>
        </authorList>
    </citation>
    <scope>NUCLEOTIDE SEQUENCE [LARGE SCALE GENOMIC DNA]</scope>
    <source>
        <strain evidence="1 2">TBRC 7907</strain>
    </source>
</reference>